<dbReference type="RefSeq" id="WP_062802451.1">
    <property type="nucleotide sequence ID" value="NZ_CP014845.1"/>
</dbReference>
<dbReference type="AlphaFoldDB" id="A0A142JRA7"/>
<dbReference type="PANTHER" id="PTHR48207">
    <property type="entry name" value="SUCCINATE--HYDROXYMETHYLGLUTARATE COA-TRANSFERASE"/>
    <property type="match status" value="1"/>
</dbReference>
<dbReference type="OrthoDB" id="5294844at2"/>
<dbReference type="Pfam" id="PF02515">
    <property type="entry name" value="CoA_transf_3"/>
    <property type="match status" value="1"/>
</dbReference>
<organism evidence="2 3">
    <name type="scientific">Cupriavidus nantongensis</name>
    <dbReference type="NCBI Taxonomy" id="1796606"/>
    <lineage>
        <taxon>Bacteria</taxon>
        <taxon>Pseudomonadati</taxon>
        <taxon>Pseudomonadota</taxon>
        <taxon>Betaproteobacteria</taxon>
        <taxon>Burkholderiales</taxon>
        <taxon>Burkholderiaceae</taxon>
        <taxon>Cupriavidus</taxon>
    </lineage>
</organism>
<evidence type="ECO:0000256" key="1">
    <source>
        <dbReference type="ARBA" id="ARBA00022679"/>
    </source>
</evidence>
<reference evidence="2 3" key="1">
    <citation type="submission" date="2016-03" db="EMBL/GenBank/DDBJ databases">
        <title>Complete genome sequence of a novel chlorpyrifos degrading bacterium, Cupriavidus nantongensis sp. X1.</title>
        <authorList>
            <person name="Fang L."/>
        </authorList>
    </citation>
    <scope>NUCLEOTIDE SEQUENCE [LARGE SCALE GENOMIC DNA]</scope>
    <source>
        <strain evidence="2 3">X1</strain>
    </source>
</reference>
<dbReference type="InterPro" id="IPR044855">
    <property type="entry name" value="CoA-Trfase_III_dom3_sf"/>
</dbReference>
<dbReference type="KEGG" id="cnan:A2G96_22520"/>
<sequence>MADTKNSPRLPLAGVRVLDLSRVLAGPMCTQALGDLGAEVIKVEHPGRGDDTRDWGLRVGTRNTAYFNSANRNKQSIGIDLQQPEGQRIVRELAAKCDVLVQNFKFGGIDKMGLGYEALKAINPGLVYCSITGYRSNGPEATRPGYDLVVQGEAGLMALNGEEGQGPLKFGTAVVDMFTGMYSAQAVLAALYDRQRTGQGRHVEMALYDCGLMVTAYYGLEALLMGEDPPKYGNAHPSIVPYGVFDAADGPLVITVGNNAQFQRFCTEVIERPDLAADERFATNTGRSANRQALLPELRAELARRPRELLLARLSAAGIPCGEVLGLLEALRSRRSAEAGLLAELPNPETGRVEVLAPPYRLDGERVPVRAAPPLLSQDTERVLGDLLGMDAGQVAALKAAGVV</sequence>
<dbReference type="GO" id="GO:0008410">
    <property type="term" value="F:CoA-transferase activity"/>
    <property type="evidence" value="ECO:0007669"/>
    <property type="project" value="TreeGrafter"/>
</dbReference>
<dbReference type="EMBL" id="CP014845">
    <property type="protein sequence ID" value="AMR80619.1"/>
    <property type="molecule type" value="Genomic_DNA"/>
</dbReference>
<dbReference type="Gene3D" id="3.40.50.10540">
    <property type="entry name" value="Crotonobetainyl-coa:carnitine coa-transferase, domain 1"/>
    <property type="match status" value="1"/>
</dbReference>
<dbReference type="PANTHER" id="PTHR48207:SF3">
    <property type="entry name" value="SUCCINATE--HYDROXYMETHYLGLUTARATE COA-TRANSFERASE"/>
    <property type="match status" value="1"/>
</dbReference>
<protein>
    <submittedName>
        <fullName evidence="2">CoA-transferase</fullName>
    </submittedName>
</protein>
<dbReference type="SUPFAM" id="SSF89796">
    <property type="entry name" value="CoA-transferase family III (CaiB/BaiF)"/>
    <property type="match status" value="1"/>
</dbReference>
<keyword evidence="3" id="KW-1185">Reference proteome</keyword>
<dbReference type="InterPro" id="IPR003673">
    <property type="entry name" value="CoA-Trfase_fam_III"/>
</dbReference>
<keyword evidence="1 2" id="KW-0808">Transferase</keyword>
<dbReference type="Gene3D" id="3.30.1540.10">
    <property type="entry name" value="formyl-coa transferase, domain 3"/>
    <property type="match status" value="1"/>
</dbReference>
<evidence type="ECO:0000313" key="2">
    <source>
        <dbReference type="EMBL" id="AMR80619.1"/>
    </source>
</evidence>
<gene>
    <name evidence="2" type="ORF">A2G96_22520</name>
</gene>
<proteinExistence type="predicted"/>
<dbReference type="InterPro" id="IPR023606">
    <property type="entry name" value="CoA-Trfase_III_dom_1_sf"/>
</dbReference>
<accession>A0A142JRA7</accession>
<dbReference type="Proteomes" id="UP000075238">
    <property type="component" value="Chromosome 2"/>
</dbReference>
<dbReference type="InterPro" id="IPR050483">
    <property type="entry name" value="CoA-transferase_III_domain"/>
</dbReference>
<name>A0A142JRA7_9BURK</name>
<evidence type="ECO:0000313" key="3">
    <source>
        <dbReference type="Proteomes" id="UP000075238"/>
    </source>
</evidence>